<evidence type="ECO:0000313" key="2">
    <source>
        <dbReference type="Proteomes" id="UP000011115"/>
    </source>
</evidence>
<dbReference type="HOGENOM" id="CLU_3128066_0_0_1"/>
<name>M1D6K5_SOLTU</name>
<evidence type="ECO:0000313" key="1">
    <source>
        <dbReference type="EnsemblPlants" id="PGSC0003DMT400083144"/>
    </source>
</evidence>
<dbReference type="Gramene" id="PGSC0003DMT400083144">
    <property type="protein sequence ID" value="PGSC0003DMT400083144"/>
    <property type="gene ID" value="PGSC0003DMG400033075"/>
</dbReference>
<dbReference type="Proteomes" id="UP000011115">
    <property type="component" value="Unassembled WGS sequence"/>
</dbReference>
<organism evidence="1 2">
    <name type="scientific">Solanum tuberosum</name>
    <name type="common">Potato</name>
    <dbReference type="NCBI Taxonomy" id="4113"/>
    <lineage>
        <taxon>Eukaryota</taxon>
        <taxon>Viridiplantae</taxon>
        <taxon>Streptophyta</taxon>
        <taxon>Embryophyta</taxon>
        <taxon>Tracheophyta</taxon>
        <taxon>Spermatophyta</taxon>
        <taxon>Magnoliopsida</taxon>
        <taxon>eudicotyledons</taxon>
        <taxon>Gunneridae</taxon>
        <taxon>Pentapetalae</taxon>
        <taxon>asterids</taxon>
        <taxon>lamiids</taxon>
        <taxon>Solanales</taxon>
        <taxon>Solanaceae</taxon>
        <taxon>Solanoideae</taxon>
        <taxon>Solaneae</taxon>
        <taxon>Solanum</taxon>
    </lineage>
</organism>
<reference evidence="1" key="2">
    <citation type="submission" date="2015-06" db="UniProtKB">
        <authorList>
            <consortium name="EnsemblPlants"/>
        </authorList>
    </citation>
    <scope>IDENTIFICATION</scope>
    <source>
        <strain evidence="1">DM1-3 516 R44</strain>
    </source>
</reference>
<reference evidence="2" key="1">
    <citation type="journal article" date="2011" name="Nature">
        <title>Genome sequence and analysis of the tuber crop potato.</title>
        <authorList>
            <consortium name="The Potato Genome Sequencing Consortium"/>
        </authorList>
    </citation>
    <scope>NUCLEOTIDE SEQUENCE [LARGE SCALE GENOMIC DNA]</scope>
    <source>
        <strain evidence="2">cv. DM1-3 516 R44</strain>
    </source>
</reference>
<accession>M1D6K5</accession>
<dbReference type="AlphaFoldDB" id="M1D6K5"/>
<keyword evidence="2" id="KW-1185">Reference proteome</keyword>
<sequence>MAGSAGVGYPRVTIQPAIQCSITIDGSSQRSSCGLFWLSTLTISYRTQQV</sequence>
<dbReference type="InParanoid" id="M1D6K5"/>
<proteinExistence type="predicted"/>
<dbReference type="EnsemblPlants" id="PGSC0003DMT400083144">
    <property type="protein sequence ID" value="PGSC0003DMT400083144"/>
    <property type="gene ID" value="PGSC0003DMG400033075"/>
</dbReference>
<dbReference type="PaxDb" id="4113-PGSC0003DMT400083144"/>
<protein>
    <submittedName>
        <fullName evidence="1">ABC transporter A family member 2</fullName>
    </submittedName>
</protein>